<evidence type="ECO:0000256" key="13">
    <source>
        <dbReference type="ARBA" id="ARBA00033323"/>
    </source>
</evidence>
<name>A0AAV7E563_ARIFI</name>
<dbReference type="InterPro" id="IPR001412">
    <property type="entry name" value="aa-tRNA-synth_I_CS"/>
</dbReference>
<keyword evidence="10" id="KW-0809">Transit peptide</keyword>
<evidence type="ECO:0000256" key="14">
    <source>
        <dbReference type="ARBA" id="ARBA00048248"/>
    </source>
</evidence>
<comment type="caution">
    <text evidence="18">The sequence shown here is derived from an EMBL/GenBank/DDBJ whole genome shotgun (WGS) entry which is preliminary data.</text>
</comment>
<evidence type="ECO:0000256" key="12">
    <source>
        <dbReference type="ARBA" id="ARBA00023146"/>
    </source>
</evidence>
<evidence type="ECO:0000256" key="7">
    <source>
        <dbReference type="ARBA" id="ARBA00022840"/>
    </source>
</evidence>
<evidence type="ECO:0000256" key="11">
    <source>
        <dbReference type="ARBA" id="ARBA00023128"/>
    </source>
</evidence>
<comment type="similarity">
    <text evidence="3 16">Belongs to the class-I aminoacyl-tRNA synthetase family.</text>
</comment>
<dbReference type="PROSITE" id="PS00178">
    <property type="entry name" value="AA_TRNA_LIGASE_I"/>
    <property type="match status" value="1"/>
</dbReference>
<dbReference type="InterPro" id="IPR054608">
    <property type="entry name" value="SYY-like_C"/>
</dbReference>
<comment type="catalytic activity">
    <reaction evidence="14 16">
        <text>tRNA(Tyr) + L-tyrosine + ATP = L-tyrosyl-tRNA(Tyr) + AMP + diphosphate + H(+)</text>
        <dbReference type="Rhea" id="RHEA:10220"/>
        <dbReference type="Rhea" id="RHEA-COMP:9706"/>
        <dbReference type="Rhea" id="RHEA-COMP:9707"/>
        <dbReference type="ChEBI" id="CHEBI:15378"/>
        <dbReference type="ChEBI" id="CHEBI:30616"/>
        <dbReference type="ChEBI" id="CHEBI:33019"/>
        <dbReference type="ChEBI" id="CHEBI:58315"/>
        <dbReference type="ChEBI" id="CHEBI:78442"/>
        <dbReference type="ChEBI" id="CHEBI:78536"/>
        <dbReference type="ChEBI" id="CHEBI:456215"/>
        <dbReference type="EC" id="6.1.1.1"/>
    </reaction>
</comment>
<evidence type="ECO:0000256" key="3">
    <source>
        <dbReference type="ARBA" id="ARBA00005594"/>
    </source>
</evidence>
<dbReference type="PROSITE" id="PS50889">
    <property type="entry name" value="S4"/>
    <property type="match status" value="1"/>
</dbReference>
<dbReference type="InterPro" id="IPR002307">
    <property type="entry name" value="Tyr-tRNA-ligase"/>
</dbReference>
<dbReference type="Pfam" id="PF00579">
    <property type="entry name" value="tRNA-synt_1b"/>
    <property type="match status" value="1"/>
</dbReference>
<dbReference type="FunFam" id="3.10.290.10:FF:000014">
    <property type="entry name" value="Tyrosine--tRNA ligase"/>
    <property type="match status" value="1"/>
</dbReference>
<evidence type="ECO:0000313" key="19">
    <source>
        <dbReference type="Proteomes" id="UP000825729"/>
    </source>
</evidence>
<dbReference type="SUPFAM" id="SSF52374">
    <property type="entry name" value="Nucleotidylyl transferase"/>
    <property type="match status" value="1"/>
</dbReference>
<evidence type="ECO:0000256" key="9">
    <source>
        <dbReference type="ARBA" id="ARBA00022917"/>
    </source>
</evidence>
<evidence type="ECO:0000259" key="17">
    <source>
        <dbReference type="Pfam" id="PF22421"/>
    </source>
</evidence>
<keyword evidence="5 16" id="KW-0436">Ligase</keyword>
<evidence type="ECO:0000313" key="18">
    <source>
        <dbReference type="EMBL" id="KAG9442518.1"/>
    </source>
</evidence>
<dbReference type="GO" id="GO:0003723">
    <property type="term" value="F:RNA binding"/>
    <property type="evidence" value="ECO:0007669"/>
    <property type="project" value="UniProtKB-KW"/>
</dbReference>
<keyword evidence="12 16" id="KW-0030">Aminoacyl-tRNA synthetase</keyword>
<keyword evidence="9 16" id="KW-0648">Protein biosynthesis</keyword>
<dbReference type="Pfam" id="PF22421">
    <property type="entry name" value="SYY_C-terminal"/>
    <property type="match status" value="1"/>
</dbReference>
<evidence type="ECO:0000256" key="15">
    <source>
        <dbReference type="PROSITE-ProRule" id="PRU00182"/>
    </source>
</evidence>
<dbReference type="NCBIfam" id="TIGR00234">
    <property type="entry name" value="tyrS"/>
    <property type="match status" value="1"/>
</dbReference>
<dbReference type="GO" id="GO:0004831">
    <property type="term" value="F:tyrosine-tRNA ligase activity"/>
    <property type="evidence" value="ECO:0007669"/>
    <property type="project" value="UniProtKB-EC"/>
</dbReference>
<proteinExistence type="inferred from homology"/>
<dbReference type="Gene3D" id="3.40.50.620">
    <property type="entry name" value="HUPs"/>
    <property type="match status" value="1"/>
</dbReference>
<accession>A0AAV7E563</accession>
<evidence type="ECO:0000256" key="1">
    <source>
        <dbReference type="ARBA" id="ARBA00002025"/>
    </source>
</evidence>
<dbReference type="InterPro" id="IPR036986">
    <property type="entry name" value="S4_RNA-bd_sf"/>
</dbReference>
<keyword evidence="11" id="KW-0496">Mitochondrion</keyword>
<keyword evidence="19" id="KW-1185">Reference proteome</keyword>
<dbReference type="AlphaFoldDB" id="A0AAV7E563"/>
<dbReference type="PANTHER" id="PTHR11766:SF0">
    <property type="entry name" value="TYROSINE--TRNA LIGASE, MITOCHONDRIAL"/>
    <property type="match status" value="1"/>
</dbReference>
<dbReference type="GO" id="GO:0048608">
    <property type="term" value="P:reproductive structure development"/>
    <property type="evidence" value="ECO:0007669"/>
    <property type="project" value="UniProtKB-ARBA"/>
</dbReference>
<dbReference type="CDD" id="cd00805">
    <property type="entry name" value="TyrRS_core"/>
    <property type="match status" value="1"/>
</dbReference>
<keyword evidence="8 15" id="KW-0694">RNA-binding</keyword>
<comment type="subcellular location">
    <subcellularLocation>
        <location evidence="2">Mitochondrion</location>
    </subcellularLocation>
</comment>
<comment type="function">
    <text evidence="1">Catalyzes the attachment of tyrosine to tRNA(Tyr) in a two-step reaction: tyrosine is first activated by ATP to form Tyr-AMP and then transferred to the acceptor end of tRNA(Tyr).</text>
</comment>
<keyword evidence="6 16" id="KW-0547">Nucleotide-binding</keyword>
<dbReference type="EC" id="6.1.1.1" evidence="4 16"/>
<dbReference type="Gene3D" id="3.10.290.10">
    <property type="entry name" value="RNA-binding S4 domain"/>
    <property type="match status" value="1"/>
</dbReference>
<evidence type="ECO:0000256" key="4">
    <source>
        <dbReference type="ARBA" id="ARBA00013160"/>
    </source>
</evidence>
<organism evidence="18 19">
    <name type="scientific">Aristolochia fimbriata</name>
    <name type="common">White veined hardy Dutchman's pipe vine</name>
    <dbReference type="NCBI Taxonomy" id="158543"/>
    <lineage>
        <taxon>Eukaryota</taxon>
        <taxon>Viridiplantae</taxon>
        <taxon>Streptophyta</taxon>
        <taxon>Embryophyta</taxon>
        <taxon>Tracheophyta</taxon>
        <taxon>Spermatophyta</taxon>
        <taxon>Magnoliopsida</taxon>
        <taxon>Magnoliidae</taxon>
        <taxon>Piperales</taxon>
        <taxon>Aristolochiaceae</taxon>
        <taxon>Aristolochia</taxon>
    </lineage>
</organism>
<evidence type="ECO:0000256" key="10">
    <source>
        <dbReference type="ARBA" id="ARBA00022946"/>
    </source>
</evidence>
<evidence type="ECO:0000256" key="6">
    <source>
        <dbReference type="ARBA" id="ARBA00022741"/>
    </source>
</evidence>
<dbReference type="GO" id="GO:0009570">
    <property type="term" value="C:chloroplast stroma"/>
    <property type="evidence" value="ECO:0007669"/>
    <property type="project" value="TreeGrafter"/>
</dbReference>
<reference evidence="18 19" key="1">
    <citation type="submission" date="2021-07" db="EMBL/GenBank/DDBJ databases">
        <title>The Aristolochia fimbriata genome: insights into angiosperm evolution, floral development and chemical biosynthesis.</title>
        <authorList>
            <person name="Jiao Y."/>
        </authorList>
    </citation>
    <scope>NUCLEOTIDE SEQUENCE [LARGE SCALE GENOMIC DNA]</scope>
    <source>
        <strain evidence="18">IBCAS-2021</strain>
        <tissue evidence="18">Leaf</tissue>
    </source>
</reference>
<dbReference type="EMBL" id="JAINDJ010000007">
    <property type="protein sequence ID" value="KAG9442518.1"/>
    <property type="molecule type" value="Genomic_DNA"/>
</dbReference>
<dbReference type="InterPro" id="IPR014729">
    <property type="entry name" value="Rossmann-like_a/b/a_fold"/>
</dbReference>
<dbReference type="Proteomes" id="UP000825729">
    <property type="component" value="Unassembled WGS sequence"/>
</dbReference>
<dbReference type="GO" id="GO:0005524">
    <property type="term" value="F:ATP binding"/>
    <property type="evidence" value="ECO:0007669"/>
    <property type="project" value="UniProtKB-KW"/>
</dbReference>
<dbReference type="GO" id="GO:0005739">
    <property type="term" value="C:mitochondrion"/>
    <property type="evidence" value="ECO:0007669"/>
    <property type="project" value="UniProtKB-SubCell"/>
</dbReference>
<dbReference type="InterPro" id="IPR024107">
    <property type="entry name" value="Tyr-tRNA-ligase_bac_1"/>
</dbReference>
<dbReference type="GO" id="GO:0006437">
    <property type="term" value="P:tyrosyl-tRNA aminoacylation"/>
    <property type="evidence" value="ECO:0007669"/>
    <property type="project" value="InterPro"/>
</dbReference>
<evidence type="ECO:0000256" key="16">
    <source>
        <dbReference type="RuleBase" id="RU361234"/>
    </source>
</evidence>
<dbReference type="SUPFAM" id="SSF55174">
    <property type="entry name" value="Alpha-L RNA-binding motif"/>
    <property type="match status" value="1"/>
</dbReference>
<dbReference type="InterPro" id="IPR002305">
    <property type="entry name" value="aa-tRNA-synth_Ic"/>
</dbReference>
<protein>
    <recommendedName>
        <fullName evidence="4 16">Tyrosine--tRNA ligase</fullName>
        <ecNumber evidence="4 16">6.1.1.1</ecNumber>
    </recommendedName>
    <alternativeName>
        <fullName evidence="13 16">Tyrosyl-tRNA synthetase</fullName>
    </alternativeName>
</protein>
<evidence type="ECO:0000256" key="5">
    <source>
        <dbReference type="ARBA" id="ARBA00022598"/>
    </source>
</evidence>
<dbReference type="GO" id="GO:0009791">
    <property type="term" value="P:post-embryonic development"/>
    <property type="evidence" value="ECO:0007669"/>
    <property type="project" value="UniProtKB-ARBA"/>
</dbReference>
<evidence type="ECO:0000256" key="2">
    <source>
        <dbReference type="ARBA" id="ARBA00004173"/>
    </source>
</evidence>
<dbReference type="FunFam" id="1.10.240.10:FF:000001">
    <property type="entry name" value="Tyrosine--tRNA ligase"/>
    <property type="match status" value="1"/>
</dbReference>
<dbReference type="GO" id="GO:0005829">
    <property type="term" value="C:cytosol"/>
    <property type="evidence" value="ECO:0007669"/>
    <property type="project" value="TreeGrafter"/>
</dbReference>
<keyword evidence="7 16" id="KW-0067">ATP-binding</keyword>
<dbReference type="CDD" id="cd00165">
    <property type="entry name" value="S4"/>
    <property type="match status" value="1"/>
</dbReference>
<sequence length="516" mass="57097">MATMVAASARALIFLRPHKLHLFSAKTPKSWNSISLGICRGGNRCTVTLLHTSRKTLHSSLKNASATENPPPSSIDRVNVIDVLQKRGLVEAVTSENLRSACSKPGVSPVKVYCGFDPTAESLHLGNLIGIIVLSWFQRFGHKSVALIGGATGRIGDPSGKSLERPELDIDTVEKNTAAIESIVGRILVRTPKDLNSDSGFELRDSFTILNNFDWWKDFKLLEFLREVGRYARVGVMLSKESVKTRLESEEGISYTEFTYQLLQGYDFLHLFKHEAVNVQIGGSDQWGNITAGTELIRKKLQAEGAYGLTFPLLLKSDGTKFGKSEGGAIWLSPSLLSPYKFYQYFFSVPDIDVIRFLRILTFLSLGEIDKLEQEMKQPAYVPNSVQKRLAEEVTRFVHGEEGLREALKATEALRPGAETKLDWQTIEGIAEDVPSCTIAYNQVVDASVVELSVLTGLFGSKSAARRMLKQGGLYLNNVRIDAEEKVISENDIIDGKVLLLSAGKKNKMVVRISKI</sequence>
<feature type="domain" description="Tyrosine--tRNA ligase SYY-like C-terminal" evidence="17">
    <location>
        <begin position="427"/>
        <end position="509"/>
    </location>
</feature>
<dbReference type="PANTHER" id="PTHR11766">
    <property type="entry name" value="TYROSYL-TRNA SYNTHETASE"/>
    <property type="match status" value="1"/>
</dbReference>
<gene>
    <name evidence="18" type="ORF">H6P81_018372</name>
</gene>
<evidence type="ECO:0000256" key="8">
    <source>
        <dbReference type="ARBA" id="ARBA00022884"/>
    </source>
</evidence>
<dbReference type="InterPro" id="IPR024088">
    <property type="entry name" value="Tyr-tRNA-ligase_bac-type"/>
</dbReference>
<dbReference type="Gene3D" id="1.10.240.10">
    <property type="entry name" value="Tyrosyl-Transfer RNA Synthetase"/>
    <property type="match status" value="1"/>
</dbReference>
<dbReference type="PRINTS" id="PR01040">
    <property type="entry name" value="TRNASYNTHTYR"/>
</dbReference>
<dbReference type="HAMAP" id="MF_02006">
    <property type="entry name" value="Tyr_tRNA_synth_type1"/>
    <property type="match status" value="1"/>
</dbReference>
<dbReference type="FunFam" id="3.40.50.620:FF:000158">
    <property type="entry name" value="Tyrosine--tRNA ligase"/>
    <property type="match status" value="1"/>
</dbReference>